<keyword evidence="6" id="KW-0862">Zinc</keyword>
<evidence type="ECO:0000256" key="3">
    <source>
        <dbReference type="ARBA" id="ARBA00008429"/>
    </source>
</evidence>
<evidence type="ECO:0000256" key="1">
    <source>
        <dbReference type="ARBA" id="ARBA00001947"/>
    </source>
</evidence>
<accession>K1QWR5</accession>
<evidence type="ECO:0000313" key="10">
    <source>
        <dbReference type="EMBL" id="EKC38083.1"/>
    </source>
</evidence>
<dbReference type="AlphaFoldDB" id="K1QWR5"/>
<dbReference type="InterPro" id="IPR012947">
    <property type="entry name" value="tRNA_SAD"/>
</dbReference>
<evidence type="ECO:0000256" key="5">
    <source>
        <dbReference type="ARBA" id="ARBA00022723"/>
    </source>
</evidence>
<dbReference type="InterPro" id="IPR018163">
    <property type="entry name" value="Thr/Ala-tRNA-synth_IIc_edit"/>
</dbReference>
<evidence type="ECO:0000256" key="7">
    <source>
        <dbReference type="ARBA" id="ARBA00022917"/>
    </source>
</evidence>
<name>K1QWR5_MAGGI</name>
<evidence type="ECO:0000256" key="8">
    <source>
        <dbReference type="SAM" id="MobiDB-lite"/>
    </source>
</evidence>
<dbReference type="GO" id="GO:0006412">
    <property type="term" value="P:translation"/>
    <property type="evidence" value="ECO:0007669"/>
    <property type="project" value="UniProtKB-KW"/>
</dbReference>
<dbReference type="GO" id="GO:0004812">
    <property type="term" value="F:aminoacyl-tRNA ligase activity"/>
    <property type="evidence" value="ECO:0007669"/>
    <property type="project" value="UniProtKB-KW"/>
</dbReference>
<dbReference type="Pfam" id="PF07973">
    <property type="entry name" value="tRNA_SAD"/>
    <property type="match status" value="1"/>
</dbReference>
<sequence>MELTSDCQLFTRFDENAFSCLPVIHLGGGGVPTDLSLTMDRSTKSVPSNMQFQTKVKSCTPAELTVPGKSKKDKLRGYEVILEDTILFPEGGGQINDVEVLRITRRGADSVNFVTKEIQPGSEVNLKVDWNRRFDHMQQHTGQHLITAIAEKMYGCPTTSWCLGENISSIELDIPSLTDKQVEDLENEVNKRILASIPVTPHLYHDKDDPELKQFRCRGLPDDHVGPVRVLIIDGIDSTLCCGTHVSNLSHLQMIKLLWTEKGKKKDRINLMFVAGGRVLRYLGRCVKVERSLTTLLKGPLDDHYELADKAVKGCKMNQKYVTSLLRDLAVFEGQKFKADSNSFLSLHRKEGDLEFMNIIVQQVANPEKICFLTVGDEKGAGLFLLSGPEIFIKEVGPKVAEILSGKGSINRGNYQGKANKLSQKGKAEKLIQETLSSKDSQVKGQDNSTQEKEP</sequence>
<dbReference type="GO" id="GO:0043039">
    <property type="term" value="P:tRNA aminoacylation"/>
    <property type="evidence" value="ECO:0007669"/>
    <property type="project" value="InterPro"/>
</dbReference>
<keyword evidence="4" id="KW-0963">Cytoplasm</keyword>
<comment type="cofactor">
    <cofactor evidence="1">
        <name>Zn(2+)</name>
        <dbReference type="ChEBI" id="CHEBI:29105"/>
    </cofactor>
</comment>
<dbReference type="SUPFAM" id="SSF55186">
    <property type="entry name" value="ThrRS/AlaRS common domain"/>
    <property type="match status" value="1"/>
</dbReference>
<dbReference type="HOGENOM" id="CLU_004485_7_1_1"/>
<dbReference type="GO" id="GO:0002196">
    <property type="term" value="F:Ser-tRNA(Ala) deacylase activity"/>
    <property type="evidence" value="ECO:0007669"/>
    <property type="project" value="TreeGrafter"/>
</dbReference>
<dbReference type="GO" id="GO:0046872">
    <property type="term" value="F:metal ion binding"/>
    <property type="evidence" value="ECO:0007669"/>
    <property type="project" value="UniProtKB-KW"/>
</dbReference>
<evidence type="ECO:0000259" key="9">
    <source>
        <dbReference type="SMART" id="SM00863"/>
    </source>
</evidence>
<dbReference type="GO" id="GO:0005524">
    <property type="term" value="F:ATP binding"/>
    <property type="evidence" value="ECO:0007669"/>
    <property type="project" value="InterPro"/>
</dbReference>
<dbReference type="Gene3D" id="3.30.980.10">
    <property type="entry name" value="Threonyl-trna Synthetase, Chain A, domain 2"/>
    <property type="match status" value="1"/>
</dbReference>
<keyword evidence="10" id="KW-0436">Ligase</keyword>
<keyword evidence="10" id="KW-0030">Aminoacyl-tRNA synthetase</keyword>
<dbReference type="SMART" id="SM00863">
    <property type="entry name" value="tRNA_SAD"/>
    <property type="match status" value="1"/>
</dbReference>
<dbReference type="Gene3D" id="2.40.30.130">
    <property type="match status" value="1"/>
</dbReference>
<dbReference type="FunFam" id="3.30.980.10:FF:000007">
    <property type="entry name" value="alanyl-tRNA editing protein Aarsd1"/>
    <property type="match status" value="1"/>
</dbReference>
<feature type="compositionally biased region" description="Polar residues" evidence="8">
    <location>
        <begin position="434"/>
        <end position="449"/>
    </location>
</feature>
<evidence type="ECO:0000256" key="2">
    <source>
        <dbReference type="ARBA" id="ARBA00004496"/>
    </source>
</evidence>
<reference evidence="10" key="1">
    <citation type="journal article" date="2012" name="Nature">
        <title>The oyster genome reveals stress adaptation and complexity of shell formation.</title>
        <authorList>
            <person name="Zhang G."/>
            <person name="Fang X."/>
            <person name="Guo X."/>
            <person name="Li L."/>
            <person name="Luo R."/>
            <person name="Xu F."/>
            <person name="Yang P."/>
            <person name="Zhang L."/>
            <person name="Wang X."/>
            <person name="Qi H."/>
            <person name="Xiong Z."/>
            <person name="Que H."/>
            <person name="Xie Y."/>
            <person name="Holland P.W."/>
            <person name="Paps J."/>
            <person name="Zhu Y."/>
            <person name="Wu F."/>
            <person name="Chen Y."/>
            <person name="Wang J."/>
            <person name="Peng C."/>
            <person name="Meng J."/>
            <person name="Yang L."/>
            <person name="Liu J."/>
            <person name="Wen B."/>
            <person name="Zhang N."/>
            <person name="Huang Z."/>
            <person name="Zhu Q."/>
            <person name="Feng Y."/>
            <person name="Mount A."/>
            <person name="Hedgecock D."/>
            <person name="Xu Z."/>
            <person name="Liu Y."/>
            <person name="Domazet-Loso T."/>
            <person name="Du Y."/>
            <person name="Sun X."/>
            <person name="Zhang S."/>
            <person name="Liu B."/>
            <person name="Cheng P."/>
            <person name="Jiang X."/>
            <person name="Li J."/>
            <person name="Fan D."/>
            <person name="Wang W."/>
            <person name="Fu W."/>
            <person name="Wang T."/>
            <person name="Wang B."/>
            <person name="Zhang J."/>
            <person name="Peng Z."/>
            <person name="Li Y."/>
            <person name="Li N."/>
            <person name="Wang J."/>
            <person name="Chen M."/>
            <person name="He Y."/>
            <person name="Tan F."/>
            <person name="Song X."/>
            <person name="Zheng Q."/>
            <person name="Huang R."/>
            <person name="Yang H."/>
            <person name="Du X."/>
            <person name="Chen L."/>
            <person name="Yang M."/>
            <person name="Gaffney P.M."/>
            <person name="Wang S."/>
            <person name="Luo L."/>
            <person name="She Z."/>
            <person name="Ming Y."/>
            <person name="Huang W."/>
            <person name="Zhang S."/>
            <person name="Huang B."/>
            <person name="Zhang Y."/>
            <person name="Qu T."/>
            <person name="Ni P."/>
            <person name="Miao G."/>
            <person name="Wang J."/>
            <person name="Wang Q."/>
            <person name="Steinberg C.E."/>
            <person name="Wang H."/>
            <person name="Li N."/>
            <person name="Qian L."/>
            <person name="Zhang G."/>
            <person name="Li Y."/>
            <person name="Yang H."/>
            <person name="Liu X."/>
            <person name="Wang J."/>
            <person name="Yin Y."/>
            <person name="Wang J."/>
        </authorList>
    </citation>
    <scope>NUCLEOTIDE SEQUENCE [LARGE SCALE GENOMIC DNA]</scope>
    <source>
        <strain evidence="10">05x7-T-G4-1.051#20</strain>
    </source>
</reference>
<dbReference type="EMBL" id="JH817581">
    <property type="protein sequence ID" value="EKC38083.1"/>
    <property type="molecule type" value="Genomic_DNA"/>
</dbReference>
<keyword evidence="5" id="KW-0479">Metal-binding</keyword>
<feature type="domain" description="Threonyl/alanyl tRNA synthetase SAD" evidence="9">
    <location>
        <begin position="228"/>
        <end position="270"/>
    </location>
</feature>
<keyword evidence="7" id="KW-0648">Protein biosynthesis</keyword>
<dbReference type="GO" id="GO:0005737">
    <property type="term" value="C:cytoplasm"/>
    <property type="evidence" value="ECO:0007669"/>
    <property type="project" value="UniProtKB-SubCell"/>
</dbReference>
<protein>
    <submittedName>
        <fullName evidence="10">Alanyl-tRNA synthetase domain-containing protein 1</fullName>
    </submittedName>
</protein>
<organism evidence="10">
    <name type="scientific">Magallana gigas</name>
    <name type="common">Pacific oyster</name>
    <name type="synonym">Crassostrea gigas</name>
    <dbReference type="NCBI Taxonomy" id="29159"/>
    <lineage>
        <taxon>Eukaryota</taxon>
        <taxon>Metazoa</taxon>
        <taxon>Spiralia</taxon>
        <taxon>Lophotrochozoa</taxon>
        <taxon>Mollusca</taxon>
        <taxon>Bivalvia</taxon>
        <taxon>Autobranchia</taxon>
        <taxon>Pteriomorphia</taxon>
        <taxon>Ostreida</taxon>
        <taxon>Ostreoidea</taxon>
        <taxon>Ostreidae</taxon>
        <taxon>Magallana</taxon>
    </lineage>
</organism>
<dbReference type="InterPro" id="IPR051335">
    <property type="entry name" value="Alanyl-tRNA_Editing_Enzymes"/>
</dbReference>
<feature type="region of interest" description="Disordered" evidence="8">
    <location>
        <begin position="433"/>
        <end position="455"/>
    </location>
</feature>
<dbReference type="SUPFAM" id="SSF50447">
    <property type="entry name" value="Translation proteins"/>
    <property type="match status" value="1"/>
</dbReference>
<comment type="similarity">
    <text evidence="3">Belongs to the class-II aminoacyl-tRNA synthetase family. Alax-L subfamily.</text>
</comment>
<dbReference type="InterPro" id="IPR009000">
    <property type="entry name" value="Transl_B-barrel_sf"/>
</dbReference>
<evidence type="ECO:0000256" key="6">
    <source>
        <dbReference type="ARBA" id="ARBA00022833"/>
    </source>
</evidence>
<dbReference type="FunCoup" id="K1QWR5">
    <property type="interactions" value="537"/>
</dbReference>
<comment type="subcellular location">
    <subcellularLocation>
        <location evidence="2">Cytoplasm</location>
    </subcellularLocation>
</comment>
<evidence type="ECO:0000256" key="4">
    <source>
        <dbReference type="ARBA" id="ARBA00022490"/>
    </source>
</evidence>
<dbReference type="PANTHER" id="PTHR43462">
    <property type="entry name" value="ALANYL-TRNA EDITING PROTEIN"/>
    <property type="match status" value="1"/>
</dbReference>
<gene>
    <name evidence="10" type="ORF">CGI_10022758</name>
</gene>
<proteinExistence type="inferred from homology"/>
<dbReference type="PANTHER" id="PTHR43462:SF1">
    <property type="entry name" value="ALANYL-TRNA EDITING PROTEIN AARSD1"/>
    <property type="match status" value="1"/>
</dbReference>
<dbReference type="InParanoid" id="K1QWR5"/>